<dbReference type="PANTHER" id="PTHR30093">
    <property type="entry name" value="GENERAL SECRETION PATHWAY PROTEIN G"/>
    <property type="match status" value="1"/>
</dbReference>
<dbReference type="STRING" id="233100.SAMN05216526_0921"/>
<dbReference type="PANTHER" id="PTHR30093:SF34">
    <property type="entry name" value="PREPILIN PEPTIDASE-DEPENDENT PROTEIN D"/>
    <property type="match status" value="1"/>
</dbReference>
<dbReference type="GO" id="GO:0009289">
    <property type="term" value="C:pilus"/>
    <property type="evidence" value="ECO:0007669"/>
    <property type="project" value="InterPro"/>
</dbReference>
<dbReference type="OrthoDB" id="5918848at2"/>
<evidence type="ECO:0000256" key="2">
    <source>
        <dbReference type="ARBA" id="ARBA00022481"/>
    </source>
</evidence>
<dbReference type="SUPFAM" id="SSF54523">
    <property type="entry name" value="Pili subunits"/>
    <property type="match status" value="1"/>
</dbReference>
<organism evidence="4 5">
    <name type="scientific">Ectothiorhodosinus mongolicus</name>
    <dbReference type="NCBI Taxonomy" id="233100"/>
    <lineage>
        <taxon>Bacteria</taxon>
        <taxon>Pseudomonadati</taxon>
        <taxon>Pseudomonadota</taxon>
        <taxon>Gammaproteobacteria</taxon>
        <taxon>Chromatiales</taxon>
        <taxon>Ectothiorhodospiraceae</taxon>
        <taxon>Ectothiorhodosinus</taxon>
    </lineage>
</organism>
<keyword evidence="3" id="KW-0812">Transmembrane</keyword>
<feature type="transmembrane region" description="Helical" evidence="3">
    <location>
        <begin position="6"/>
        <end position="26"/>
    </location>
</feature>
<dbReference type="InterPro" id="IPR045584">
    <property type="entry name" value="Pilin-like"/>
</dbReference>
<dbReference type="Gene3D" id="3.30.700.10">
    <property type="entry name" value="Glycoprotein, Type 4 Pilin"/>
    <property type="match status" value="1"/>
</dbReference>
<evidence type="ECO:0000256" key="1">
    <source>
        <dbReference type="ARBA" id="ARBA00005233"/>
    </source>
</evidence>
<keyword evidence="5" id="KW-1185">Reference proteome</keyword>
<keyword evidence="2" id="KW-0488">Methylation</keyword>
<evidence type="ECO:0000313" key="5">
    <source>
        <dbReference type="Proteomes" id="UP000223759"/>
    </source>
</evidence>
<dbReference type="Pfam" id="PF00114">
    <property type="entry name" value="Pilin"/>
    <property type="match status" value="1"/>
</dbReference>
<dbReference type="InterPro" id="IPR012902">
    <property type="entry name" value="N_methyl_site"/>
</dbReference>
<accession>A0A1R3VUR6</accession>
<dbReference type="NCBIfam" id="TIGR02532">
    <property type="entry name" value="IV_pilin_GFxxxE"/>
    <property type="match status" value="1"/>
</dbReference>
<comment type="similarity">
    <text evidence="1">Belongs to the N-Me-Phe pilin family.</text>
</comment>
<proteinExistence type="inferred from homology"/>
<dbReference type="RefSeq" id="WP_076755358.1">
    <property type="nucleotide sequence ID" value="NZ_CP023018.1"/>
</dbReference>
<dbReference type="GO" id="GO:0007155">
    <property type="term" value="P:cell adhesion"/>
    <property type="evidence" value="ECO:0007669"/>
    <property type="project" value="InterPro"/>
</dbReference>
<dbReference type="InterPro" id="IPR001082">
    <property type="entry name" value="Pilin"/>
</dbReference>
<reference evidence="4 5" key="1">
    <citation type="submission" date="2017-01" db="EMBL/GenBank/DDBJ databases">
        <authorList>
            <person name="Mah S.A."/>
            <person name="Swanson W.J."/>
            <person name="Moy G.W."/>
            <person name="Vacquier V.D."/>
        </authorList>
    </citation>
    <scope>NUCLEOTIDE SEQUENCE [LARGE SCALE GENOMIC DNA]</scope>
    <source>
        <strain evidence="4 5">M9</strain>
    </source>
</reference>
<evidence type="ECO:0000313" key="4">
    <source>
        <dbReference type="EMBL" id="SIT68738.1"/>
    </source>
</evidence>
<gene>
    <name evidence="4" type="ORF">SAMN05216526_0921</name>
</gene>
<dbReference type="Pfam" id="PF07963">
    <property type="entry name" value="N_methyl"/>
    <property type="match status" value="1"/>
</dbReference>
<keyword evidence="3" id="KW-1133">Transmembrane helix</keyword>
<keyword evidence="3" id="KW-0472">Membrane</keyword>
<sequence length="137" mass="14284">MQQKGFSLMELMLVVAIIGVLAALGIPQYQNYMARAQVSEALTLTAALRMDLVQQQIMGGSVPSGDQELSGRHVASVTTNEAGNTVNVVFKGTANGQIANETLVLVLTEASSGGGWTCSWVGNVAENLLPSSCLTDG</sequence>
<dbReference type="Proteomes" id="UP000223759">
    <property type="component" value="Unassembled WGS sequence"/>
</dbReference>
<dbReference type="EMBL" id="FTPK01000002">
    <property type="protein sequence ID" value="SIT68738.1"/>
    <property type="molecule type" value="Genomic_DNA"/>
</dbReference>
<name>A0A1R3VUR6_9GAMM</name>
<protein>
    <submittedName>
        <fullName evidence="4">Type IV pilus assembly protein PilA</fullName>
    </submittedName>
</protein>
<dbReference type="AlphaFoldDB" id="A0A1R3VUR6"/>
<evidence type="ECO:0000256" key="3">
    <source>
        <dbReference type="SAM" id="Phobius"/>
    </source>
</evidence>